<keyword evidence="4" id="KW-0046">Antibiotic resistance</keyword>
<dbReference type="InterPro" id="IPR019432">
    <property type="entry name" value="Acyltransferase_MbtK/IucB-like"/>
</dbReference>
<dbReference type="PROSITE" id="PS51186">
    <property type="entry name" value="GNAT"/>
    <property type="match status" value="1"/>
</dbReference>
<organism evidence="8 9">
    <name type="scientific">Symbiobacterium thermophilum</name>
    <dbReference type="NCBI Taxonomy" id="2734"/>
    <lineage>
        <taxon>Bacteria</taxon>
        <taxon>Bacillati</taxon>
        <taxon>Bacillota</taxon>
        <taxon>Clostridia</taxon>
        <taxon>Eubacteriales</taxon>
        <taxon>Symbiobacteriaceae</taxon>
        <taxon>Symbiobacterium</taxon>
    </lineage>
</organism>
<evidence type="ECO:0000256" key="3">
    <source>
        <dbReference type="ARBA" id="ARBA00020586"/>
    </source>
</evidence>
<evidence type="ECO:0000313" key="8">
    <source>
        <dbReference type="EMBL" id="MBY6274908.1"/>
    </source>
</evidence>
<evidence type="ECO:0000259" key="7">
    <source>
        <dbReference type="PROSITE" id="PS51186"/>
    </source>
</evidence>
<dbReference type="Proteomes" id="UP000732377">
    <property type="component" value="Unassembled WGS sequence"/>
</dbReference>
<dbReference type="PANTHER" id="PTHR31438">
    <property type="entry name" value="LYSINE N-ACYLTRANSFERASE C17G9.06C-RELATED"/>
    <property type="match status" value="1"/>
</dbReference>
<dbReference type="Gene3D" id="3.40.630.30">
    <property type="match status" value="1"/>
</dbReference>
<feature type="domain" description="N-acetyltransferase" evidence="7">
    <location>
        <begin position="64"/>
        <end position="232"/>
    </location>
</feature>
<feature type="compositionally biased region" description="Pro residues" evidence="6">
    <location>
        <begin position="9"/>
        <end position="21"/>
    </location>
</feature>
<accession>A0A953I603</accession>
<evidence type="ECO:0000256" key="1">
    <source>
        <dbReference type="ARBA" id="ARBA00003818"/>
    </source>
</evidence>
<evidence type="ECO:0000256" key="2">
    <source>
        <dbReference type="ARBA" id="ARBA00004924"/>
    </source>
</evidence>
<dbReference type="Pfam" id="PF13523">
    <property type="entry name" value="Acetyltransf_8"/>
    <property type="match status" value="1"/>
</dbReference>
<evidence type="ECO:0000313" key="9">
    <source>
        <dbReference type="Proteomes" id="UP000732377"/>
    </source>
</evidence>
<evidence type="ECO:0000256" key="5">
    <source>
        <dbReference type="ARBA" id="ARBA00031122"/>
    </source>
</evidence>
<dbReference type="GO" id="GO:0019290">
    <property type="term" value="P:siderophore biosynthetic process"/>
    <property type="evidence" value="ECO:0007669"/>
    <property type="project" value="InterPro"/>
</dbReference>
<comment type="pathway">
    <text evidence="2">Siderophore biosynthesis.</text>
</comment>
<evidence type="ECO:0000256" key="6">
    <source>
        <dbReference type="SAM" id="MobiDB-lite"/>
    </source>
</evidence>
<dbReference type="PANTHER" id="PTHR31438:SF1">
    <property type="entry name" value="LYSINE N-ACYLTRANSFERASE C17G9.06C-RELATED"/>
    <property type="match status" value="1"/>
</dbReference>
<dbReference type="GO" id="GO:0016410">
    <property type="term" value="F:N-acyltransferase activity"/>
    <property type="evidence" value="ECO:0007669"/>
    <property type="project" value="TreeGrafter"/>
</dbReference>
<comment type="function">
    <text evidence="1">Acyltransferase required for the direct transfer of medium- to long-chain fatty acyl moieties from a carrier protein (MbtL) on to the epsilon-amino group of lysine residue in the mycobactin core.</text>
</comment>
<dbReference type="SUPFAM" id="SSF55729">
    <property type="entry name" value="Acyl-CoA N-acyltransferases (Nat)"/>
    <property type="match status" value="1"/>
</dbReference>
<feature type="compositionally biased region" description="Low complexity" evidence="6">
    <location>
        <begin position="22"/>
        <end position="35"/>
    </location>
</feature>
<name>A0A953I603_SYMTR</name>
<dbReference type="InterPro" id="IPR016181">
    <property type="entry name" value="Acyl_CoA_acyltransferase"/>
</dbReference>
<protein>
    <recommendedName>
        <fullName evidence="3">Lysine N-acyltransferase MbtK</fullName>
    </recommendedName>
    <alternativeName>
        <fullName evidence="5">Mycobactin synthase protein K</fullName>
    </alternativeName>
</protein>
<dbReference type="SMART" id="SM01006">
    <property type="entry name" value="AlcB"/>
    <property type="match status" value="1"/>
</dbReference>
<sequence length="251" mass="28527">MRPRAQPGASPPCWPARPLAPPSSSHSSTNTYSFTDFDNKTPLPAGSPNRDTHERRRQTVQQEIRFRRLTEDDLDRMHRWLNTPHVMRWYSPGGRTRAQVEQEFGPYIRREKPTEPYLILYGNTPIGYIQTYRINHWPEYARHIGVDDDTAGVDVFIGEPEFVGRGLGPAAIRAFMRQVVFGSFGARSCVIGPEEGNLAAIRAYEKAGFRFWKRADVPGEPAPEYLMRMTPEDLQADDVHAAARPDANVHP</sequence>
<dbReference type="GO" id="GO:0046677">
    <property type="term" value="P:response to antibiotic"/>
    <property type="evidence" value="ECO:0007669"/>
    <property type="project" value="UniProtKB-KW"/>
</dbReference>
<feature type="region of interest" description="Disordered" evidence="6">
    <location>
        <begin position="1"/>
        <end position="60"/>
    </location>
</feature>
<gene>
    <name evidence="8" type="ORF">CWE10_01620</name>
</gene>
<dbReference type="EMBL" id="PIUK01000007">
    <property type="protein sequence ID" value="MBY6274908.1"/>
    <property type="molecule type" value="Genomic_DNA"/>
</dbReference>
<evidence type="ECO:0000256" key="4">
    <source>
        <dbReference type="ARBA" id="ARBA00023251"/>
    </source>
</evidence>
<proteinExistence type="predicted"/>
<dbReference type="InterPro" id="IPR000182">
    <property type="entry name" value="GNAT_dom"/>
</dbReference>
<comment type="caution">
    <text evidence="8">The sequence shown here is derived from an EMBL/GenBank/DDBJ whole genome shotgun (WGS) entry which is preliminary data.</text>
</comment>
<dbReference type="AlphaFoldDB" id="A0A953I603"/>
<reference evidence="8" key="1">
    <citation type="submission" date="2017-11" db="EMBL/GenBank/DDBJ databases">
        <title>Three new genomes from thermophilic consortium.</title>
        <authorList>
            <person name="Quaggio R."/>
            <person name="Amgarten D."/>
            <person name="Setubal J.C."/>
        </authorList>
    </citation>
    <scope>NUCLEOTIDE SEQUENCE</scope>
    <source>
        <strain evidence="8">ZCTH01-B2</strain>
    </source>
</reference>